<dbReference type="Proteomes" id="UP001196843">
    <property type="component" value="Unassembled WGS sequence"/>
</dbReference>
<sequence length="99" mass="11215">MNRMIASMNITDDEWTEAAVAQLRDDVRGLPGGAKAFVAEHSARLGTKYDAFAGYLRGDTPIPYQTFMRSVSILGYTAEEFDARITRRIEAERRRRGTR</sequence>
<proteinExistence type="predicted"/>
<keyword evidence="2" id="KW-1185">Reference proteome</keyword>
<comment type="caution">
    <text evidence="1">The sequence shown here is derived from an EMBL/GenBank/DDBJ whole genome shotgun (WGS) entry which is preliminary data.</text>
</comment>
<dbReference type="RefSeq" id="WP_220301883.1">
    <property type="nucleotide sequence ID" value="NZ_JAEUAW010000015.1"/>
</dbReference>
<dbReference type="EMBL" id="JAEUAW010000015">
    <property type="protein sequence ID" value="MBW9095171.1"/>
    <property type="molecule type" value="Genomic_DNA"/>
</dbReference>
<reference evidence="1 2" key="1">
    <citation type="journal article" date="2021" name="MBio">
        <title>Poor Competitiveness of Bradyrhizobium in Pigeon Pea Root Colonization in Indian Soils.</title>
        <authorList>
            <person name="Chalasani D."/>
            <person name="Basu A."/>
            <person name="Pullabhotla S.V.S.R.N."/>
            <person name="Jorrin B."/>
            <person name="Neal A.L."/>
            <person name="Poole P.S."/>
            <person name="Podile A.R."/>
            <person name="Tkacz A."/>
        </authorList>
    </citation>
    <scope>NUCLEOTIDE SEQUENCE [LARGE SCALE GENOMIC DNA]</scope>
    <source>
        <strain evidence="1 2">HU14</strain>
    </source>
</reference>
<evidence type="ECO:0000313" key="1">
    <source>
        <dbReference type="EMBL" id="MBW9095171.1"/>
    </source>
</evidence>
<evidence type="ECO:0000313" key="2">
    <source>
        <dbReference type="Proteomes" id="UP001196843"/>
    </source>
</evidence>
<gene>
    <name evidence="1" type="ORF">JNB62_15905</name>
</gene>
<name>A0ABS7HSE5_9MICO</name>
<accession>A0ABS7HSE5</accession>
<protein>
    <submittedName>
        <fullName evidence="1">Uncharacterized protein</fullName>
    </submittedName>
</protein>
<organism evidence="1 2">
    <name type="scientific">Microbacterium jejuense</name>
    <dbReference type="NCBI Taxonomy" id="1263637"/>
    <lineage>
        <taxon>Bacteria</taxon>
        <taxon>Bacillati</taxon>
        <taxon>Actinomycetota</taxon>
        <taxon>Actinomycetes</taxon>
        <taxon>Micrococcales</taxon>
        <taxon>Microbacteriaceae</taxon>
        <taxon>Microbacterium</taxon>
    </lineage>
</organism>